<organism evidence="2 4">
    <name type="scientific">Phytophthora infestans</name>
    <name type="common">Potato late blight agent</name>
    <name type="synonym">Botrytis infestans</name>
    <dbReference type="NCBI Taxonomy" id="4787"/>
    <lineage>
        <taxon>Eukaryota</taxon>
        <taxon>Sar</taxon>
        <taxon>Stramenopiles</taxon>
        <taxon>Oomycota</taxon>
        <taxon>Peronosporomycetes</taxon>
        <taxon>Peronosporales</taxon>
        <taxon>Peronosporaceae</taxon>
        <taxon>Phytophthora</taxon>
    </lineage>
</organism>
<feature type="compositionally biased region" description="Basic and acidic residues" evidence="1">
    <location>
        <begin position="42"/>
        <end position="54"/>
    </location>
</feature>
<proteinExistence type="predicted"/>
<sequence>MQPPTAIGNESEYSYKPEPEVNHVYVAPRNSTEPETGNGETELDKTAIDTKEVESGVFHKGSGEAVRKDATPDETTSGDGADELHTGGILTSDHATISAPHEQRSPRLRLH</sequence>
<keyword evidence="4" id="KW-1185">Reference proteome</keyword>
<feature type="compositionally biased region" description="Polar residues" evidence="1">
    <location>
        <begin position="29"/>
        <end position="39"/>
    </location>
</feature>
<evidence type="ECO:0000256" key="1">
    <source>
        <dbReference type="SAM" id="MobiDB-lite"/>
    </source>
</evidence>
<dbReference type="EMBL" id="JAACNO010001332">
    <property type="protein sequence ID" value="KAF4141521.1"/>
    <property type="molecule type" value="Genomic_DNA"/>
</dbReference>
<gene>
    <name evidence="2" type="ORF">GN244_ATG10643</name>
    <name evidence="3" type="ORF">GN958_ATG09289</name>
</gene>
<dbReference type="EMBL" id="WSZM01000243">
    <property type="protein sequence ID" value="KAF4037262.1"/>
    <property type="molecule type" value="Genomic_DNA"/>
</dbReference>
<feature type="compositionally biased region" description="Basic and acidic residues" evidence="1">
    <location>
        <begin position="61"/>
        <end position="71"/>
    </location>
</feature>
<feature type="region of interest" description="Disordered" evidence="1">
    <location>
        <begin position="1"/>
        <end position="111"/>
    </location>
</feature>
<evidence type="ECO:0000313" key="3">
    <source>
        <dbReference type="EMBL" id="KAF4141521.1"/>
    </source>
</evidence>
<name>A0A833SNR0_PHYIN</name>
<evidence type="ECO:0000313" key="4">
    <source>
        <dbReference type="Proteomes" id="UP000602510"/>
    </source>
</evidence>
<protein>
    <submittedName>
        <fullName evidence="2">Uncharacterized protein</fullName>
    </submittedName>
</protein>
<accession>A0A833SNR0</accession>
<dbReference type="Proteomes" id="UP000704712">
    <property type="component" value="Unassembled WGS sequence"/>
</dbReference>
<dbReference type="Proteomes" id="UP000602510">
    <property type="component" value="Unassembled WGS sequence"/>
</dbReference>
<evidence type="ECO:0000313" key="2">
    <source>
        <dbReference type="EMBL" id="KAF4037262.1"/>
    </source>
</evidence>
<reference evidence="2" key="1">
    <citation type="submission" date="2020-04" db="EMBL/GenBank/DDBJ databases">
        <title>Hybrid Assembly of Korean Phytophthora infestans isolates.</title>
        <authorList>
            <person name="Prokchorchik M."/>
            <person name="Lee Y."/>
            <person name="Seo J."/>
            <person name="Cho J.-H."/>
            <person name="Park Y.-E."/>
            <person name="Jang D.-C."/>
            <person name="Im J.-S."/>
            <person name="Choi J.-G."/>
            <person name="Park H.-J."/>
            <person name="Lee G.-B."/>
            <person name="Lee Y.-G."/>
            <person name="Hong S.-Y."/>
            <person name="Cho K."/>
            <person name="Sohn K.H."/>
        </authorList>
    </citation>
    <scope>NUCLEOTIDE SEQUENCE</scope>
    <source>
        <strain evidence="2">KR_1_A1</strain>
        <strain evidence="3">KR_2_A2</strain>
    </source>
</reference>
<dbReference type="AlphaFoldDB" id="A0A833SNR0"/>
<comment type="caution">
    <text evidence="2">The sequence shown here is derived from an EMBL/GenBank/DDBJ whole genome shotgun (WGS) entry which is preliminary data.</text>
</comment>